<dbReference type="InterPro" id="IPR036866">
    <property type="entry name" value="RibonucZ/Hydroxyglut_hydro"/>
</dbReference>
<name>X1GBG6_9ZZZZ</name>
<dbReference type="GO" id="GO:0042781">
    <property type="term" value="F:3'-tRNA processing endoribonuclease activity"/>
    <property type="evidence" value="ECO:0007669"/>
    <property type="project" value="TreeGrafter"/>
</dbReference>
<proteinExistence type="predicted"/>
<dbReference type="Gene3D" id="3.60.15.10">
    <property type="entry name" value="Ribonuclease Z/Hydroxyacylglutathione hydrolase-like"/>
    <property type="match status" value="1"/>
</dbReference>
<evidence type="ECO:0000313" key="1">
    <source>
        <dbReference type="EMBL" id="GAH42160.1"/>
    </source>
</evidence>
<protein>
    <submittedName>
        <fullName evidence="1">Uncharacterized protein</fullName>
    </submittedName>
</protein>
<dbReference type="PANTHER" id="PTHR46018">
    <property type="entry name" value="ZINC PHOSPHODIESTERASE ELAC PROTEIN 1"/>
    <property type="match status" value="1"/>
</dbReference>
<gene>
    <name evidence="1" type="ORF">S03H2_14123</name>
</gene>
<organism evidence="1">
    <name type="scientific">marine sediment metagenome</name>
    <dbReference type="NCBI Taxonomy" id="412755"/>
    <lineage>
        <taxon>unclassified sequences</taxon>
        <taxon>metagenomes</taxon>
        <taxon>ecological metagenomes</taxon>
    </lineage>
</organism>
<comment type="caution">
    <text evidence="1">The sequence shown here is derived from an EMBL/GenBank/DDBJ whole genome shotgun (WGS) entry which is preliminary data.</text>
</comment>
<reference evidence="1" key="1">
    <citation type="journal article" date="2014" name="Front. Microbiol.">
        <title>High frequency of phylogenetically diverse reductive dehalogenase-homologous genes in deep subseafloor sedimentary metagenomes.</title>
        <authorList>
            <person name="Kawai M."/>
            <person name="Futagami T."/>
            <person name="Toyoda A."/>
            <person name="Takaki Y."/>
            <person name="Nishi S."/>
            <person name="Hori S."/>
            <person name="Arai W."/>
            <person name="Tsubouchi T."/>
            <person name="Morono Y."/>
            <person name="Uchiyama I."/>
            <person name="Ito T."/>
            <person name="Fujiyama A."/>
            <person name="Inagaki F."/>
            <person name="Takami H."/>
        </authorList>
    </citation>
    <scope>NUCLEOTIDE SEQUENCE</scope>
    <source>
        <strain evidence="1">Expedition CK06-06</strain>
    </source>
</reference>
<accession>X1GBG6</accession>
<dbReference type="SUPFAM" id="SSF56281">
    <property type="entry name" value="Metallo-hydrolase/oxidoreductase"/>
    <property type="match status" value="1"/>
</dbReference>
<dbReference type="AlphaFoldDB" id="X1GBG6"/>
<dbReference type="PANTHER" id="PTHR46018:SF2">
    <property type="entry name" value="ZINC PHOSPHODIESTERASE ELAC PROTEIN 1"/>
    <property type="match status" value="1"/>
</dbReference>
<dbReference type="EMBL" id="BARU01007164">
    <property type="protein sequence ID" value="GAH42160.1"/>
    <property type="molecule type" value="Genomic_DNA"/>
</dbReference>
<sequence>MKKLTVLGNCANQTAEYETANYILDLGIAKVLLDVGPGAVKQLYKAGFLATDIDIIIITHCHGDHTSGFPYFAFSNFMERLQGKNGSSNIPIIALPEVYKGLMDMLAFCYPPGKFHNFDIENWPASDSEKKVFKFKNIKITTTPVMHTVPAIGVRFDINSTSITFSSDTIYDKRLVDLARGSKMLVHEALATMEMAEIASQVKHATAEEAGKAAKESRVQSLILVHVSPMYREKKEQLIEEASKYFSGEIILPSELEEIKIED</sequence>
<dbReference type="Pfam" id="PF23023">
    <property type="entry name" value="Anti-Pycsar_Apyc1"/>
    <property type="match status" value="1"/>
</dbReference>